<reference evidence="1 2" key="1">
    <citation type="submission" date="2014-07" db="EMBL/GenBank/DDBJ databases">
        <authorList>
            <person name="McCorrison J."/>
            <person name="Sanka R."/>
            <person name="Torralba M."/>
            <person name="Gillis M."/>
            <person name="Haft D.H."/>
            <person name="Methe B."/>
            <person name="Sutton G."/>
            <person name="Nelson K.E."/>
        </authorList>
    </citation>
    <scope>NUCLEOTIDE SEQUENCE [LARGE SCALE GENOMIC DNA]</scope>
    <source>
        <strain evidence="1 2">DNF00882</strain>
    </source>
</reference>
<comment type="caution">
    <text evidence="1">The sequence shown here is derived from an EMBL/GenBank/DDBJ whole genome shotgun (WGS) entry which is preliminary data.</text>
</comment>
<sequence>MELRGRLIGRIHEEEVKQIASIVQTMYDEEAFDDFFQLLFDDERRVSENVAWIMSHFNKSGRERLKSKKQLMIDEAQCTSNPTKLRLLLSILLKQTFSESEIETSFLDFCLNNITNFAQPIGIRSLSIYLSFQQCKFFPELLSELETTLHFYDNMPLTPGLKCAKTKVLREIKKIKENGLSSHYR</sequence>
<accession>A0A096CSY1</accession>
<name>A0A096CSY1_9BACT</name>
<dbReference type="AlphaFoldDB" id="A0A096CSY1"/>
<proteinExistence type="predicted"/>
<protein>
    <submittedName>
        <fullName evidence="1">Uncharacterized protein</fullName>
    </submittedName>
</protein>
<dbReference type="EMBL" id="JRNR01000096">
    <property type="protein sequence ID" value="KGF48429.1"/>
    <property type="molecule type" value="Genomic_DNA"/>
</dbReference>
<gene>
    <name evidence="1" type="ORF">HMPREF0654_09245</name>
</gene>
<evidence type="ECO:0000313" key="2">
    <source>
        <dbReference type="Proteomes" id="UP000029538"/>
    </source>
</evidence>
<organism evidence="1 2">
    <name type="scientific">Prevotella disiens DNF00882</name>
    <dbReference type="NCBI Taxonomy" id="1401075"/>
    <lineage>
        <taxon>Bacteria</taxon>
        <taxon>Pseudomonadati</taxon>
        <taxon>Bacteroidota</taxon>
        <taxon>Bacteroidia</taxon>
        <taxon>Bacteroidales</taxon>
        <taxon>Prevotellaceae</taxon>
        <taxon>Prevotella</taxon>
    </lineage>
</organism>
<dbReference type="Proteomes" id="UP000029538">
    <property type="component" value="Unassembled WGS sequence"/>
</dbReference>
<evidence type="ECO:0000313" key="1">
    <source>
        <dbReference type="EMBL" id="KGF48429.1"/>
    </source>
</evidence>
<dbReference type="RefSeq" id="WP_036884197.1">
    <property type="nucleotide sequence ID" value="NZ_JRNR01000096.1"/>
</dbReference>